<dbReference type="Gene3D" id="1.10.579.10">
    <property type="entry name" value="DNA Cyclobutane Dipyrimidine Photolyase, subunit A, domain 3"/>
    <property type="match status" value="1"/>
</dbReference>
<name>A0A4Q1HM89_9BURK</name>
<evidence type="ECO:0000256" key="6">
    <source>
        <dbReference type="ARBA" id="ARBA00022991"/>
    </source>
</evidence>
<dbReference type="InterPro" id="IPR005101">
    <property type="entry name" value="Cryptochr/Photolyase_FAD-bd"/>
</dbReference>
<dbReference type="EMBL" id="PYAL01000002">
    <property type="protein sequence ID" value="RXN91396.1"/>
    <property type="molecule type" value="Genomic_DNA"/>
</dbReference>
<dbReference type="PROSITE" id="PS51645">
    <property type="entry name" value="PHR_CRY_ALPHA_BETA"/>
    <property type="match status" value="1"/>
</dbReference>
<dbReference type="GO" id="GO:0000719">
    <property type="term" value="P:photoreactive repair"/>
    <property type="evidence" value="ECO:0007669"/>
    <property type="project" value="UniProtKB-ARBA"/>
</dbReference>
<dbReference type="EC" id="4.1.99.3" evidence="2"/>
<feature type="binding site" evidence="8">
    <location>
        <begin position="272"/>
        <end position="276"/>
    </location>
    <ligand>
        <name>FAD</name>
        <dbReference type="ChEBI" id="CHEBI:57692"/>
    </ligand>
</feature>
<keyword evidence="4 8" id="KW-0285">Flavoprotein</keyword>
<dbReference type="GO" id="GO:0003904">
    <property type="term" value="F:deoxyribodipyrimidine photo-lyase activity"/>
    <property type="evidence" value="ECO:0007669"/>
    <property type="project" value="UniProtKB-EC"/>
</dbReference>
<feature type="binding site" evidence="8">
    <location>
        <begin position="412"/>
        <end position="414"/>
    </location>
    <ligand>
        <name>FAD</name>
        <dbReference type="ChEBI" id="CHEBI:57692"/>
    </ligand>
</feature>
<comment type="similarity">
    <text evidence="10">Belongs to the DNA photolyase family.</text>
</comment>
<evidence type="ECO:0000256" key="4">
    <source>
        <dbReference type="ARBA" id="ARBA00022630"/>
    </source>
</evidence>
<evidence type="ECO:0000313" key="12">
    <source>
        <dbReference type="EMBL" id="RXN91396.1"/>
    </source>
</evidence>
<proteinExistence type="inferred from homology"/>
<feature type="binding site" evidence="8">
    <location>
        <position position="311"/>
    </location>
    <ligand>
        <name>FAD</name>
        <dbReference type="ChEBI" id="CHEBI:57692"/>
    </ligand>
</feature>
<evidence type="ECO:0000256" key="7">
    <source>
        <dbReference type="ARBA" id="ARBA00033999"/>
    </source>
</evidence>
<sequence length="512" mass="57016">MHRPDSRNTLWWIRSDLRLGDNPALDAALQEAPTLALFIVTPAQWRAHGDAVVKIDFWRRNLLALAAALADRGIPLKFLSVDDWTALPRALARFCRDHDVATVHANVEWAINERRRDTEVAACLEQDQATLTLHQGATLLTPGTVVTGKGECYKVFTPFARACRERLITAPPRPLPLPRAQTRGPRAPRALHGAQTAGADHVRHADRPGHVIEADAVPDEAAFLGRRKPPADKLRDLWPAGEEAAHRRLDAFAADALAAYDTERDRPDRDGTSRLSPYLAAGVLSAGQCLHRALAANHGEIDSGSQGVRTWITELLWREFYQHLLAAHPALSMHRPMRPETDAVPWRDAAGDLEAWRAGRTGFPIVDAAMRQLAATGWMHNRLRMVVAMFLSKNLLIDWRAGEAWFMENLIDGDLAANNGGWQWSASTGADAVPYFRIFNPESQSRKFDPQGQFLRTWLPELAPLDARAIHAPASEQRRRLGYPEPLCDLKETRLRALEAYGNLRGPATPSR</sequence>
<feature type="site" description="Electron transfer via tryptophanyl radical" evidence="9">
    <location>
        <position position="399"/>
    </location>
</feature>
<evidence type="ECO:0000313" key="13">
    <source>
        <dbReference type="Proteomes" id="UP000290849"/>
    </source>
</evidence>
<dbReference type="InterPro" id="IPR018394">
    <property type="entry name" value="DNA_photolyase_1_CS_C"/>
</dbReference>
<dbReference type="OrthoDB" id="9772484at2"/>
<dbReference type="Gene3D" id="1.25.40.80">
    <property type="match status" value="1"/>
</dbReference>
<dbReference type="PROSITE" id="PS00394">
    <property type="entry name" value="DNA_PHOTOLYASES_1_1"/>
    <property type="match status" value="1"/>
</dbReference>
<feature type="site" description="Electron transfer via tryptophanyl radical" evidence="9">
    <location>
        <position position="422"/>
    </location>
</feature>
<dbReference type="GO" id="GO:0071949">
    <property type="term" value="F:FAD binding"/>
    <property type="evidence" value="ECO:0007669"/>
    <property type="project" value="TreeGrafter"/>
</dbReference>
<comment type="cofactor">
    <cofactor evidence="1">
        <name>(6R)-5,10-methylene-5,6,7,8-tetrahydrofolate</name>
        <dbReference type="ChEBI" id="CHEBI:15636"/>
    </cofactor>
</comment>
<dbReference type="PANTHER" id="PTHR11455">
    <property type="entry name" value="CRYPTOCHROME"/>
    <property type="match status" value="1"/>
</dbReference>
<evidence type="ECO:0000256" key="5">
    <source>
        <dbReference type="ARBA" id="ARBA00022827"/>
    </source>
</evidence>
<dbReference type="Proteomes" id="UP000290849">
    <property type="component" value="Unassembled WGS sequence"/>
</dbReference>
<dbReference type="InterPro" id="IPR036155">
    <property type="entry name" value="Crypto/Photolyase_N_sf"/>
</dbReference>
<protein>
    <recommendedName>
        <fullName evidence="3">Deoxyribodipyrimidine photo-lyase</fullName>
        <ecNumber evidence="2">4.1.99.3</ecNumber>
    </recommendedName>
</protein>
<dbReference type="Pfam" id="PF00875">
    <property type="entry name" value="DNA_photolyase"/>
    <property type="match status" value="1"/>
</dbReference>
<reference evidence="12 13" key="1">
    <citation type="journal article" date="2017" name="Int. J. Syst. Evol. Microbiol.">
        <title>Achromobacter aloeverae sp. nov., isolated from the root of Aloe vera (L.) Burm.f.</title>
        <authorList>
            <person name="Kuncharoen N."/>
            <person name="Muramatsu Y."/>
            <person name="Shibata C."/>
            <person name="Kamakura Y."/>
            <person name="Nakagawa Y."/>
            <person name="Tanasupawat S."/>
        </authorList>
    </citation>
    <scope>NUCLEOTIDE SEQUENCE [LARGE SCALE GENOMIC DNA]</scope>
    <source>
        <strain evidence="12 13">AVA-1</strain>
    </source>
</reference>
<feature type="domain" description="Photolyase/cryptochrome alpha/beta" evidence="11">
    <location>
        <begin position="7"/>
        <end position="139"/>
    </location>
</feature>
<keyword evidence="13" id="KW-1185">Reference proteome</keyword>
<dbReference type="GO" id="GO:0003677">
    <property type="term" value="F:DNA binding"/>
    <property type="evidence" value="ECO:0007669"/>
    <property type="project" value="TreeGrafter"/>
</dbReference>
<feature type="binding site" evidence="8">
    <location>
        <position position="260"/>
    </location>
    <ligand>
        <name>FAD</name>
        <dbReference type="ChEBI" id="CHEBI:57692"/>
    </ligand>
</feature>
<dbReference type="InterPro" id="IPR002081">
    <property type="entry name" value="Cryptochrome/DNA_photolyase_1"/>
</dbReference>
<dbReference type="PANTHER" id="PTHR11455:SF9">
    <property type="entry name" value="CRYPTOCHROME CIRCADIAN CLOCK 5 ISOFORM X1"/>
    <property type="match status" value="1"/>
</dbReference>
<comment type="catalytic activity">
    <reaction evidence="7">
        <text>cyclobutadipyrimidine (in DNA) = 2 pyrimidine residues (in DNA).</text>
        <dbReference type="EC" id="4.1.99.3"/>
    </reaction>
</comment>
<dbReference type="RefSeq" id="WP_129149950.1">
    <property type="nucleotide sequence ID" value="NZ_JBHSDO010000013.1"/>
</dbReference>
<evidence type="ECO:0000259" key="11">
    <source>
        <dbReference type="PROSITE" id="PS51645"/>
    </source>
</evidence>
<evidence type="ECO:0000256" key="3">
    <source>
        <dbReference type="ARBA" id="ARBA00014046"/>
    </source>
</evidence>
<dbReference type="SUPFAM" id="SSF48173">
    <property type="entry name" value="Cryptochrome/photolyase FAD-binding domain"/>
    <property type="match status" value="1"/>
</dbReference>
<keyword evidence="6 10" id="KW-0157">Chromophore</keyword>
<accession>A0A4Q1HM89</accession>
<evidence type="ECO:0000256" key="8">
    <source>
        <dbReference type="PIRSR" id="PIRSR602081-1"/>
    </source>
</evidence>
<comment type="cofactor">
    <cofactor evidence="8">
        <name>FAD</name>
        <dbReference type="ChEBI" id="CHEBI:57692"/>
    </cofactor>
    <text evidence="8">Binds 1 FAD per subunit.</text>
</comment>
<dbReference type="AlphaFoldDB" id="A0A4Q1HM89"/>
<dbReference type="GO" id="GO:0009416">
    <property type="term" value="P:response to light stimulus"/>
    <property type="evidence" value="ECO:0007669"/>
    <property type="project" value="TreeGrafter"/>
</dbReference>
<keyword evidence="12" id="KW-0456">Lyase</keyword>
<dbReference type="InterPro" id="IPR036134">
    <property type="entry name" value="Crypto/Photolyase_FAD-like_sf"/>
</dbReference>
<evidence type="ECO:0000256" key="9">
    <source>
        <dbReference type="PIRSR" id="PIRSR602081-2"/>
    </source>
</evidence>
<dbReference type="SUPFAM" id="SSF52425">
    <property type="entry name" value="Cryptochrome/photolyase, N-terminal domain"/>
    <property type="match status" value="1"/>
</dbReference>
<gene>
    <name evidence="12" type="ORF">C7R54_09605</name>
</gene>
<feature type="binding site" evidence="8">
    <location>
        <begin position="314"/>
        <end position="321"/>
    </location>
    <ligand>
        <name>FAD</name>
        <dbReference type="ChEBI" id="CHEBI:57692"/>
    </ligand>
</feature>
<keyword evidence="5 8" id="KW-0274">FAD</keyword>
<dbReference type="InterPro" id="IPR014729">
    <property type="entry name" value="Rossmann-like_a/b/a_fold"/>
</dbReference>
<organism evidence="12 13">
    <name type="scientific">Achromobacter aloeverae</name>
    <dbReference type="NCBI Taxonomy" id="1750518"/>
    <lineage>
        <taxon>Bacteria</taxon>
        <taxon>Pseudomonadati</taxon>
        <taxon>Pseudomonadota</taxon>
        <taxon>Betaproteobacteria</taxon>
        <taxon>Burkholderiales</taxon>
        <taxon>Alcaligenaceae</taxon>
        <taxon>Achromobacter</taxon>
    </lineage>
</organism>
<dbReference type="PRINTS" id="PR00147">
    <property type="entry name" value="DNAPHOTLYASE"/>
</dbReference>
<dbReference type="Gene3D" id="3.40.50.620">
    <property type="entry name" value="HUPs"/>
    <property type="match status" value="1"/>
</dbReference>
<feature type="site" description="Electron transfer via tryptophanyl radical" evidence="9">
    <location>
        <position position="346"/>
    </location>
</feature>
<dbReference type="Pfam" id="PF03441">
    <property type="entry name" value="FAD_binding_7"/>
    <property type="match status" value="1"/>
</dbReference>
<dbReference type="InterPro" id="IPR006050">
    <property type="entry name" value="DNA_photolyase_N"/>
</dbReference>
<comment type="caution">
    <text evidence="12">The sequence shown here is derived from an EMBL/GenBank/DDBJ whole genome shotgun (WGS) entry which is preliminary data.</text>
</comment>
<dbReference type="FunFam" id="1.10.579.10:FF:000003">
    <property type="entry name" value="Deoxyribodipyrimidine photo-lyase"/>
    <property type="match status" value="1"/>
</dbReference>
<evidence type="ECO:0000256" key="1">
    <source>
        <dbReference type="ARBA" id="ARBA00001932"/>
    </source>
</evidence>
<evidence type="ECO:0000256" key="10">
    <source>
        <dbReference type="RuleBase" id="RU004182"/>
    </source>
</evidence>
<evidence type="ECO:0000256" key="2">
    <source>
        <dbReference type="ARBA" id="ARBA00013149"/>
    </source>
</evidence>